<dbReference type="EMBL" id="UINC01120140">
    <property type="protein sequence ID" value="SVC94442.1"/>
    <property type="molecule type" value="Genomic_DNA"/>
</dbReference>
<name>A0A382RB40_9ZZZZ</name>
<dbReference type="AlphaFoldDB" id="A0A382RB40"/>
<evidence type="ECO:0000313" key="3">
    <source>
        <dbReference type="EMBL" id="SVC94442.1"/>
    </source>
</evidence>
<gene>
    <name evidence="3" type="ORF">METZ01_LOCUS347296</name>
</gene>
<dbReference type="PRINTS" id="PR00413">
    <property type="entry name" value="HADHALOGNASE"/>
</dbReference>
<dbReference type="SUPFAM" id="SSF56784">
    <property type="entry name" value="HAD-like"/>
    <property type="match status" value="1"/>
</dbReference>
<feature type="non-terminal residue" evidence="3">
    <location>
        <position position="196"/>
    </location>
</feature>
<dbReference type="PANTHER" id="PTHR43316:SF3">
    <property type="entry name" value="HALOACID DEHALOGENASE, TYPE II (AFU_ORTHOLOGUE AFUA_2G07750)-RELATED"/>
    <property type="match status" value="1"/>
</dbReference>
<organism evidence="3">
    <name type="scientific">marine metagenome</name>
    <dbReference type="NCBI Taxonomy" id="408172"/>
    <lineage>
        <taxon>unclassified sequences</taxon>
        <taxon>metagenomes</taxon>
        <taxon>ecological metagenomes</taxon>
    </lineage>
</organism>
<evidence type="ECO:0000256" key="2">
    <source>
        <dbReference type="ARBA" id="ARBA00022801"/>
    </source>
</evidence>
<dbReference type="PANTHER" id="PTHR43316">
    <property type="entry name" value="HYDROLASE, HALOACID DELAHOGENASE-RELATED"/>
    <property type="match status" value="1"/>
</dbReference>
<sequence>VIKALLFDVFGTVVDWRQSIIKQFNQFELKNQIKGDWEKVTDLWRQHYQPSMEDVRSGKRPWANLDTLHKESLVKIINEMQIQGIKEDDLDEMTLYWHNLDQWSDVEDGLNKLRSNFTLSTLSNGGTKLLTNLSNINNFKWDNIFSAEGFKCYKPDPRTYLGATESLGHEPNEVLLVAAHNKDLQAAKLCGLMTAF</sequence>
<evidence type="ECO:0008006" key="4">
    <source>
        <dbReference type="Google" id="ProtNLM"/>
    </source>
</evidence>
<dbReference type="NCBIfam" id="TIGR01493">
    <property type="entry name" value="HAD-SF-IA-v2"/>
    <property type="match status" value="1"/>
</dbReference>
<evidence type="ECO:0000256" key="1">
    <source>
        <dbReference type="ARBA" id="ARBA00008106"/>
    </source>
</evidence>
<dbReference type="SFLD" id="SFLDS00003">
    <property type="entry name" value="Haloacid_Dehalogenase"/>
    <property type="match status" value="1"/>
</dbReference>
<dbReference type="InterPro" id="IPR036412">
    <property type="entry name" value="HAD-like_sf"/>
</dbReference>
<dbReference type="InterPro" id="IPR051540">
    <property type="entry name" value="S-2-haloacid_dehalogenase"/>
</dbReference>
<keyword evidence="2" id="KW-0378">Hydrolase</keyword>
<dbReference type="GO" id="GO:0019120">
    <property type="term" value="F:hydrolase activity, acting on acid halide bonds, in C-halide compounds"/>
    <property type="evidence" value="ECO:0007669"/>
    <property type="project" value="InterPro"/>
</dbReference>
<dbReference type="Gene3D" id="3.40.50.1000">
    <property type="entry name" value="HAD superfamily/HAD-like"/>
    <property type="match status" value="1"/>
</dbReference>
<dbReference type="InterPro" id="IPR023198">
    <property type="entry name" value="PGP-like_dom2"/>
</dbReference>
<dbReference type="InterPro" id="IPR006328">
    <property type="entry name" value="2-HAD"/>
</dbReference>
<accession>A0A382RB40</accession>
<feature type="non-terminal residue" evidence="3">
    <location>
        <position position="1"/>
    </location>
</feature>
<dbReference type="Pfam" id="PF00702">
    <property type="entry name" value="Hydrolase"/>
    <property type="match status" value="1"/>
</dbReference>
<protein>
    <recommendedName>
        <fullName evidence="4">Haloacid dehalogenase, type II</fullName>
    </recommendedName>
</protein>
<reference evidence="3" key="1">
    <citation type="submission" date="2018-05" db="EMBL/GenBank/DDBJ databases">
        <authorList>
            <person name="Lanie J.A."/>
            <person name="Ng W.-L."/>
            <person name="Kazmierczak K.M."/>
            <person name="Andrzejewski T.M."/>
            <person name="Davidsen T.M."/>
            <person name="Wayne K.J."/>
            <person name="Tettelin H."/>
            <person name="Glass J.I."/>
            <person name="Rusch D."/>
            <person name="Podicherti R."/>
            <person name="Tsui H.-C.T."/>
            <person name="Winkler M.E."/>
        </authorList>
    </citation>
    <scope>NUCLEOTIDE SEQUENCE</scope>
</reference>
<dbReference type="SFLD" id="SFLDG01129">
    <property type="entry name" value="C1.5:_HAD__Beta-PGM__Phosphata"/>
    <property type="match status" value="1"/>
</dbReference>
<dbReference type="NCBIfam" id="TIGR01428">
    <property type="entry name" value="HAD_type_II"/>
    <property type="match status" value="1"/>
</dbReference>
<dbReference type="InterPro" id="IPR023214">
    <property type="entry name" value="HAD_sf"/>
</dbReference>
<dbReference type="Gene3D" id="1.10.150.240">
    <property type="entry name" value="Putative phosphatase, domain 2"/>
    <property type="match status" value="1"/>
</dbReference>
<proteinExistence type="inferred from homology"/>
<dbReference type="InterPro" id="IPR006439">
    <property type="entry name" value="HAD-SF_hydro_IA"/>
</dbReference>
<comment type="similarity">
    <text evidence="1">Belongs to the HAD-like hydrolase superfamily. S-2-haloalkanoic acid dehalogenase family.</text>
</comment>